<evidence type="ECO:0000313" key="16">
    <source>
        <dbReference type="RefSeq" id="XP_065648161.1"/>
    </source>
</evidence>
<keyword evidence="9" id="KW-1015">Disulfide bond</keyword>
<proteinExistence type="predicted"/>
<dbReference type="SMART" id="SM00612">
    <property type="entry name" value="Kelch"/>
    <property type="match status" value="3"/>
</dbReference>
<evidence type="ECO:0000256" key="5">
    <source>
        <dbReference type="ARBA" id="ARBA00022729"/>
    </source>
</evidence>
<keyword evidence="3" id="KW-0245">EGF-like domain</keyword>
<keyword evidence="15" id="KW-1185">Reference proteome</keyword>
<evidence type="ECO:0000256" key="13">
    <source>
        <dbReference type="SAM" id="Phobius"/>
    </source>
</evidence>
<evidence type="ECO:0000313" key="15">
    <source>
        <dbReference type="Proteomes" id="UP001652625"/>
    </source>
</evidence>
<dbReference type="CDD" id="cd00041">
    <property type="entry name" value="CUB"/>
    <property type="match status" value="1"/>
</dbReference>
<dbReference type="Pfam" id="PF01437">
    <property type="entry name" value="PSI"/>
    <property type="match status" value="1"/>
</dbReference>
<dbReference type="InterPro" id="IPR000859">
    <property type="entry name" value="CUB_dom"/>
</dbReference>
<evidence type="ECO:0000256" key="1">
    <source>
        <dbReference type="ARBA" id="ARBA00004167"/>
    </source>
</evidence>
<dbReference type="Gene3D" id="2.120.10.80">
    <property type="entry name" value="Kelch-type beta propeller"/>
    <property type="match status" value="2"/>
</dbReference>
<accession>A0ABM4BGQ7</accession>
<dbReference type="SUPFAM" id="SSF57196">
    <property type="entry name" value="EGF/Laminin"/>
    <property type="match status" value="1"/>
</dbReference>
<evidence type="ECO:0000259" key="14">
    <source>
        <dbReference type="PROSITE" id="PS01180"/>
    </source>
</evidence>
<evidence type="ECO:0000256" key="9">
    <source>
        <dbReference type="ARBA" id="ARBA00023157"/>
    </source>
</evidence>
<keyword evidence="2" id="KW-0880">Kelch repeat</keyword>
<evidence type="ECO:0000256" key="7">
    <source>
        <dbReference type="ARBA" id="ARBA00022989"/>
    </source>
</evidence>
<dbReference type="InterPro" id="IPR016201">
    <property type="entry name" value="PSI"/>
</dbReference>
<evidence type="ECO:0000256" key="6">
    <source>
        <dbReference type="ARBA" id="ARBA00022737"/>
    </source>
</evidence>
<evidence type="ECO:0000256" key="3">
    <source>
        <dbReference type="ARBA" id="ARBA00022536"/>
    </source>
</evidence>
<dbReference type="RefSeq" id="XP_065648161.1">
    <property type="nucleotide sequence ID" value="XM_065792089.1"/>
</dbReference>
<name>A0ABM4BGQ7_HYDVU</name>
<keyword evidence="5" id="KW-0732">Signal</keyword>
<dbReference type="Proteomes" id="UP001652625">
    <property type="component" value="Chromosome 03"/>
</dbReference>
<comment type="subcellular location">
    <subcellularLocation>
        <location evidence="1">Membrane</location>
        <topology evidence="1">Single-pass membrane protein</topology>
    </subcellularLocation>
</comment>
<dbReference type="SUPFAM" id="SSF49854">
    <property type="entry name" value="Spermadhesin, CUB domain"/>
    <property type="match status" value="1"/>
</dbReference>
<dbReference type="InterPro" id="IPR006652">
    <property type="entry name" value="Kelch_1"/>
</dbReference>
<evidence type="ECO:0000256" key="2">
    <source>
        <dbReference type="ARBA" id="ARBA00022441"/>
    </source>
</evidence>
<keyword evidence="10" id="KW-0325">Glycoprotein</keyword>
<dbReference type="Gene3D" id="2.10.25.10">
    <property type="entry name" value="Laminin"/>
    <property type="match status" value="1"/>
</dbReference>
<feature type="domain" description="CUB" evidence="14">
    <location>
        <begin position="45"/>
        <end position="175"/>
    </location>
</feature>
<dbReference type="SUPFAM" id="SSF117281">
    <property type="entry name" value="Kelch motif"/>
    <property type="match status" value="1"/>
</dbReference>
<evidence type="ECO:0000256" key="11">
    <source>
        <dbReference type="ARBA" id="ARBA00023292"/>
    </source>
</evidence>
<dbReference type="CDD" id="cd00055">
    <property type="entry name" value="EGF_Lam"/>
    <property type="match status" value="1"/>
</dbReference>
<dbReference type="SMART" id="SM00180">
    <property type="entry name" value="EGF_Lam"/>
    <property type="match status" value="2"/>
</dbReference>
<dbReference type="InterPro" id="IPR035914">
    <property type="entry name" value="Sperma_CUB_dom_sf"/>
</dbReference>
<dbReference type="InterPro" id="IPR056737">
    <property type="entry name" value="Beta-prop_ATRN-MKLN-like"/>
</dbReference>
<dbReference type="GeneID" id="101241140"/>
<evidence type="ECO:0000256" key="12">
    <source>
        <dbReference type="PROSITE-ProRule" id="PRU00059"/>
    </source>
</evidence>
<dbReference type="SMART" id="SM00423">
    <property type="entry name" value="PSI"/>
    <property type="match status" value="4"/>
</dbReference>
<evidence type="ECO:0000256" key="4">
    <source>
        <dbReference type="ARBA" id="ARBA00022692"/>
    </source>
</evidence>
<sequence length="1131" mass="126632">MFHQIEKVIITIAIFKLNFFKFRADNAKCTGVNSVWNPDNSSCLCGKNMWGIRCQYGRFRITEPQGYLILTEDGYDNESKYIFLIDSGRNNSIITFSLNKFATECIYDNLFIFDGNSIYSPLLASFSGVIQSIDNPKSILNDAITVKSTSGVALLYFYSDKHISELGFNISYQVSYCNQSFCSNDELCIHSKNCTCGDFQNRDFCSVQAQSYCCISYNLVTGKSICEQCTSDLSKFPLTMRASHAMATINSDLFIYGGYSFDNRKLDKLIRYNLETFNFVEYETSLQNRYDHSMVSYGDKLIIFGGILFSKDTNKTQVTNEIRKYESITNSWSVVNPIVLNGDFPIAVYGHASVVVNGVMYTFFGYNDKEFIHHVQTLDLTTNVWTLVKTTGDVVSGSYKHSASYDIQTDTIFIYGGFRNDKKITSQLLLFQVSLKKWTIGLSSKLPLMLHASGIIGRNLLIHGGIANNSSNKNTISECHSKDTLVYNIDCKSWSVISGNLLLSNGRYGHAIVSFKKSLYIVGGFNGVFLDDLFKITAKGDCSQYTKQEMCLSAPLIVGCLWTNDGACIELNTLLPESSIKRPICTDICATITEGCLACTSFGCGWDSDKSLCVKAPLLNDSKVIISNKDCKEVCSSLTDCNACKLMSYCRWTNQNNCVYTALVKSVEGFCFTSEKNISCKEIKNCSTCLSANYSSLCIWCESQQQCVNSQTYPISYPYGQCLEWISDGCQNVKCELQVTCQKCFQLPGCGWCDDGSGTGLGWCSKGTDNGSFNNTCQKKNWYFTDCPACNCNGHSKCLNGTNDCGVCEGFTEGINCEKCKFGFFGNPENNNSCEECTCNGHMQDCNPDGTCVCDLNGATGKYCDSCDKNGFVGNATNGGFCYFKLLVDYKYPQNLSKYTVAAYSVKPNLKEDSDLKIDIKRNAGGFALINISVYYDDQPSIVIISNAKVDYSTTIKKEMFSSNGEARIVLYGWKKTEYIDYIIIVSQPGPIFDLVYFLIMFMVCFCSLVIILIILWKVKQRYDIYLRNRQQQQEHEVRLNRPFKTLSILLTKNKTQKEHSCVAFEPFANQLYGVASVLVKLPCGNSNFTPRGQCGLCIGSTVTLMPQRWSLSHIQKHSQCKKKIMHEVSV</sequence>
<dbReference type="InterPro" id="IPR056863">
    <property type="entry name" value="LMN_ATRN_NET-like_EGF"/>
</dbReference>
<dbReference type="Pfam" id="PF24981">
    <property type="entry name" value="Beta-prop_ATRN-LZTR1"/>
    <property type="match status" value="1"/>
</dbReference>
<keyword evidence="11" id="KW-0424">Laminin EGF-like domain</keyword>
<gene>
    <name evidence="16" type="primary">LOC101241140</name>
</gene>
<keyword evidence="7 13" id="KW-1133">Transmembrane helix</keyword>
<dbReference type="InterPro" id="IPR002165">
    <property type="entry name" value="Plexin_repeat"/>
</dbReference>
<dbReference type="InterPro" id="IPR002049">
    <property type="entry name" value="LE_dom"/>
</dbReference>
<dbReference type="InterPro" id="IPR051568">
    <property type="entry name" value="LZTR1/Attractin"/>
</dbReference>
<dbReference type="InterPro" id="IPR015915">
    <property type="entry name" value="Kelch-typ_b-propeller"/>
</dbReference>
<dbReference type="PROSITE" id="PS01180">
    <property type="entry name" value="CUB"/>
    <property type="match status" value="1"/>
</dbReference>
<reference evidence="16" key="1">
    <citation type="submission" date="2025-08" db="UniProtKB">
        <authorList>
            <consortium name="RefSeq"/>
        </authorList>
    </citation>
    <scope>IDENTIFICATION</scope>
</reference>
<evidence type="ECO:0000256" key="10">
    <source>
        <dbReference type="ARBA" id="ARBA00023180"/>
    </source>
</evidence>
<evidence type="ECO:0000256" key="8">
    <source>
        <dbReference type="ARBA" id="ARBA00023136"/>
    </source>
</evidence>
<organism evidence="15 16">
    <name type="scientific">Hydra vulgaris</name>
    <name type="common">Hydra</name>
    <name type="synonym">Hydra attenuata</name>
    <dbReference type="NCBI Taxonomy" id="6087"/>
    <lineage>
        <taxon>Eukaryota</taxon>
        <taxon>Metazoa</taxon>
        <taxon>Cnidaria</taxon>
        <taxon>Hydrozoa</taxon>
        <taxon>Hydroidolina</taxon>
        <taxon>Anthoathecata</taxon>
        <taxon>Aplanulata</taxon>
        <taxon>Hydridae</taxon>
        <taxon>Hydra</taxon>
    </lineage>
</organism>
<keyword evidence="8 13" id="KW-0472">Membrane</keyword>
<dbReference type="PANTHER" id="PTHR46376:SF2">
    <property type="entry name" value="DISTRACTED, ISOFORM B"/>
    <property type="match status" value="1"/>
</dbReference>
<dbReference type="PANTHER" id="PTHR46376">
    <property type="entry name" value="LEUCINE-ZIPPER-LIKE TRANSCRIPTIONAL REGULATOR 1"/>
    <property type="match status" value="1"/>
</dbReference>
<keyword evidence="4 13" id="KW-0812">Transmembrane</keyword>
<dbReference type="Pfam" id="PF24973">
    <property type="entry name" value="EGF_LMN_ATRN"/>
    <property type="match status" value="1"/>
</dbReference>
<comment type="caution">
    <text evidence="12">Lacks conserved residue(s) required for the propagation of feature annotation.</text>
</comment>
<keyword evidence="6" id="KW-0677">Repeat</keyword>
<protein>
    <submittedName>
        <fullName evidence="16">Attractin isoform X4</fullName>
    </submittedName>
</protein>
<dbReference type="PROSITE" id="PS01248">
    <property type="entry name" value="EGF_LAM_1"/>
    <property type="match status" value="1"/>
</dbReference>
<feature type="transmembrane region" description="Helical" evidence="13">
    <location>
        <begin position="995"/>
        <end position="1017"/>
    </location>
</feature>
<dbReference type="Gene3D" id="2.60.120.290">
    <property type="entry name" value="Spermadhesin, CUB domain"/>
    <property type="match status" value="1"/>
</dbReference>